<evidence type="ECO:0000256" key="3">
    <source>
        <dbReference type="ARBA" id="ARBA00022737"/>
    </source>
</evidence>
<dbReference type="InterPro" id="IPR036322">
    <property type="entry name" value="WD40_repeat_dom_sf"/>
</dbReference>
<dbReference type="PANTHER" id="PTHR44324:SF6">
    <property type="entry name" value="EF-HAND CALCIUM BINDING DOMAIN 8"/>
    <property type="match status" value="1"/>
</dbReference>
<proteinExistence type="predicted"/>
<dbReference type="InterPro" id="IPR019775">
    <property type="entry name" value="WD40_repeat_CS"/>
</dbReference>
<dbReference type="InterPro" id="IPR011992">
    <property type="entry name" value="EF-hand-dom_pair"/>
</dbReference>
<keyword evidence="7" id="KW-1185">Reference proteome</keyword>
<dbReference type="PROSITE" id="PS50294">
    <property type="entry name" value="WD_REPEATS_REGION"/>
    <property type="match status" value="2"/>
</dbReference>
<feature type="domain" description="EF-hand" evidence="5">
    <location>
        <begin position="15"/>
        <end position="50"/>
    </location>
</feature>
<reference evidence="6" key="3">
    <citation type="submission" date="2025-09" db="UniProtKB">
        <authorList>
            <consortium name="Ensembl"/>
        </authorList>
    </citation>
    <scope>IDENTIFICATION</scope>
</reference>
<dbReference type="GO" id="GO:0005509">
    <property type="term" value="F:calcium ion binding"/>
    <property type="evidence" value="ECO:0007669"/>
    <property type="project" value="InterPro"/>
</dbReference>
<feature type="repeat" description="WD" evidence="4">
    <location>
        <begin position="111"/>
        <end position="152"/>
    </location>
</feature>
<dbReference type="InterPro" id="IPR001680">
    <property type="entry name" value="WD40_rpt"/>
</dbReference>
<dbReference type="InterPro" id="IPR051242">
    <property type="entry name" value="WD-EF-hand_domain"/>
</dbReference>
<dbReference type="PROSITE" id="PS50222">
    <property type="entry name" value="EF_HAND_2"/>
    <property type="match status" value="1"/>
</dbReference>
<dbReference type="Pfam" id="PF00400">
    <property type="entry name" value="WD40"/>
    <property type="match status" value="2"/>
</dbReference>
<dbReference type="SUPFAM" id="SSF50978">
    <property type="entry name" value="WD40 repeat-like"/>
    <property type="match status" value="1"/>
</dbReference>
<dbReference type="Gene3D" id="1.10.238.10">
    <property type="entry name" value="EF-hand"/>
    <property type="match status" value="1"/>
</dbReference>
<evidence type="ECO:0000259" key="5">
    <source>
        <dbReference type="PROSITE" id="PS50222"/>
    </source>
</evidence>
<dbReference type="PROSITE" id="PS50082">
    <property type="entry name" value="WD_REPEATS_2"/>
    <property type="match status" value="3"/>
</dbReference>
<dbReference type="Ensembl" id="ENSECRT00000003097.1">
    <property type="protein sequence ID" value="ENSECRP00000003047.1"/>
    <property type="gene ID" value="ENSECRG00000002073.1"/>
</dbReference>
<feature type="repeat" description="WD" evidence="4">
    <location>
        <begin position="195"/>
        <end position="236"/>
    </location>
</feature>
<dbReference type="Gene3D" id="2.130.10.10">
    <property type="entry name" value="YVTN repeat-like/Quinoprotein amine dehydrogenase"/>
    <property type="match status" value="2"/>
</dbReference>
<keyword evidence="3" id="KW-0677">Repeat</keyword>
<accession>A0A8C4RKH8</accession>
<dbReference type="InterPro" id="IPR015943">
    <property type="entry name" value="WD40/YVTN_repeat-like_dom_sf"/>
</dbReference>
<dbReference type="Pfam" id="PF12894">
    <property type="entry name" value="ANAPC4_WD40"/>
    <property type="match status" value="1"/>
</dbReference>
<evidence type="ECO:0000256" key="1">
    <source>
        <dbReference type="ARBA" id="ARBA00014901"/>
    </source>
</evidence>
<evidence type="ECO:0000256" key="2">
    <source>
        <dbReference type="ARBA" id="ARBA00022574"/>
    </source>
</evidence>
<dbReference type="PROSITE" id="PS00678">
    <property type="entry name" value="WD_REPEATS_1"/>
    <property type="match status" value="2"/>
</dbReference>
<evidence type="ECO:0000313" key="7">
    <source>
        <dbReference type="Proteomes" id="UP000694620"/>
    </source>
</evidence>
<dbReference type="AlphaFoldDB" id="A0A8C4RKH8"/>
<reference evidence="6" key="2">
    <citation type="submission" date="2025-08" db="UniProtKB">
        <authorList>
            <consortium name="Ensembl"/>
        </authorList>
    </citation>
    <scope>IDENTIFICATION</scope>
</reference>
<sequence>MLEFRQAIKNFRDDLDEEVIDAVFMKVDVSNDGTINWCKFLDYTVLDDTGMVVTKLPYSRRNKIRNKLFDSKKGILCFDYSTKSRSLFTGGFDCIVREWNPYVPSNCMFQMEGHHSPVQHIAVNSQSLKIISISRDDELRVWDLLTGSCLQKLLLTVGGLSIFCFCYHESTNLLVVAATEIGILYGIEKSREWEYTSHEEPLCTILYSSSFKQVISGCIGGFVSVWDILTGKKVVQFMNTEDRKIAITAMAFDNLQRRLITGCKDGTVRIWNFNNGELLSDLQKVDKTMISIKAMNCKEMASFSM</sequence>
<evidence type="ECO:0000313" key="6">
    <source>
        <dbReference type="Ensembl" id="ENSECRP00000003047.1"/>
    </source>
</evidence>
<dbReference type="Proteomes" id="UP000694620">
    <property type="component" value="Chromosome 3"/>
</dbReference>
<dbReference type="GeneTree" id="ENSGT00940000168052"/>
<name>A0A8C4RKH8_ERPCA</name>
<organism evidence="6 7">
    <name type="scientific">Erpetoichthys calabaricus</name>
    <name type="common">Rope fish</name>
    <name type="synonym">Calamoichthys calabaricus</name>
    <dbReference type="NCBI Taxonomy" id="27687"/>
    <lineage>
        <taxon>Eukaryota</taxon>
        <taxon>Metazoa</taxon>
        <taxon>Chordata</taxon>
        <taxon>Craniata</taxon>
        <taxon>Vertebrata</taxon>
        <taxon>Euteleostomi</taxon>
        <taxon>Actinopterygii</taxon>
        <taxon>Polypteriformes</taxon>
        <taxon>Polypteridae</taxon>
        <taxon>Erpetoichthys</taxon>
    </lineage>
</organism>
<dbReference type="SMART" id="SM00320">
    <property type="entry name" value="WD40"/>
    <property type="match status" value="4"/>
</dbReference>
<protein>
    <recommendedName>
        <fullName evidence="1">WD repeat-containing protein on Y chromosome</fullName>
    </recommendedName>
</protein>
<dbReference type="InterPro" id="IPR002048">
    <property type="entry name" value="EF_hand_dom"/>
</dbReference>
<evidence type="ECO:0000256" key="4">
    <source>
        <dbReference type="PROSITE-ProRule" id="PRU00221"/>
    </source>
</evidence>
<keyword evidence="2 4" id="KW-0853">WD repeat</keyword>
<dbReference type="SUPFAM" id="SSF47473">
    <property type="entry name" value="EF-hand"/>
    <property type="match status" value="1"/>
</dbReference>
<dbReference type="PANTHER" id="PTHR44324">
    <property type="entry name" value="WD40 REPEAT DOMAIN 95"/>
    <property type="match status" value="1"/>
</dbReference>
<reference evidence="6" key="1">
    <citation type="submission" date="2021-06" db="EMBL/GenBank/DDBJ databases">
        <authorList>
            <consortium name="Wellcome Sanger Institute Data Sharing"/>
        </authorList>
    </citation>
    <scope>NUCLEOTIDE SEQUENCE [LARGE SCALE GENOMIC DNA]</scope>
</reference>
<dbReference type="InterPro" id="IPR024977">
    <property type="entry name" value="Apc4-like_WD40_dom"/>
</dbReference>
<feature type="repeat" description="WD" evidence="4">
    <location>
        <begin position="240"/>
        <end position="281"/>
    </location>
</feature>